<dbReference type="PANTHER" id="PTHR10371">
    <property type="entry name" value="NADH DEHYDROGENASE UBIQUINONE FLAVOPROTEIN 2, MITOCHONDRIAL"/>
    <property type="match status" value="1"/>
</dbReference>
<dbReference type="Pfam" id="PF01257">
    <property type="entry name" value="2Fe-2S_thioredx"/>
    <property type="match status" value="1"/>
</dbReference>
<feature type="region of interest" description="Disordered" evidence="8">
    <location>
        <begin position="178"/>
        <end position="219"/>
    </location>
</feature>
<keyword evidence="4" id="KW-0408">Iron</keyword>
<evidence type="ECO:0000313" key="10">
    <source>
        <dbReference type="Proteomes" id="UP000007472"/>
    </source>
</evidence>
<accession>A0A654KHT6</accession>
<evidence type="ECO:0000256" key="8">
    <source>
        <dbReference type="SAM" id="MobiDB-lite"/>
    </source>
</evidence>
<keyword evidence="2" id="KW-0001">2Fe-2S</keyword>
<dbReference type="NCBIfam" id="NF005723">
    <property type="entry name" value="PRK07539.1-3"/>
    <property type="match status" value="1"/>
</dbReference>
<dbReference type="CDD" id="cd03064">
    <property type="entry name" value="TRX_Fd_NuoE"/>
    <property type="match status" value="1"/>
</dbReference>
<dbReference type="SUPFAM" id="SSF52833">
    <property type="entry name" value="Thioredoxin-like"/>
    <property type="match status" value="1"/>
</dbReference>
<organism evidence="9 10">
    <name type="scientific">Taylorella equigenitalis (strain MCE9)</name>
    <dbReference type="NCBI Taxonomy" id="937774"/>
    <lineage>
        <taxon>Bacteria</taxon>
        <taxon>Pseudomonadati</taxon>
        <taxon>Pseudomonadota</taxon>
        <taxon>Betaproteobacteria</taxon>
        <taxon>Burkholderiales</taxon>
        <taxon>Alcaligenaceae</taxon>
        <taxon>Taylorella</taxon>
    </lineage>
</organism>
<dbReference type="InterPro" id="IPR042128">
    <property type="entry name" value="NuoE_dom"/>
</dbReference>
<dbReference type="FunFam" id="1.10.10.1590:FF:000001">
    <property type="entry name" value="NADH-quinone oxidoreductase subunit E"/>
    <property type="match status" value="1"/>
</dbReference>
<dbReference type="InterPro" id="IPR036249">
    <property type="entry name" value="Thioredoxin-like_sf"/>
</dbReference>
<dbReference type="EMBL" id="CP002456">
    <property type="protein sequence ID" value="ADU91972.1"/>
    <property type="molecule type" value="Genomic_DNA"/>
</dbReference>
<dbReference type="AlphaFoldDB" id="A0A654KHT6"/>
<keyword evidence="5" id="KW-0411">Iron-sulfur</keyword>
<comment type="similarity">
    <text evidence="1">Belongs to the complex I 24 kDa subunit family.</text>
</comment>
<dbReference type="Gene3D" id="3.40.30.10">
    <property type="entry name" value="Glutaredoxin"/>
    <property type="match status" value="1"/>
</dbReference>
<evidence type="ECO:0000256" key="1">
    <source>
        <dbReference type="ARBA" id="ARBA00010643"/>
    </source>
</evidence>
<evidence type="ECO:0000256" key="7">
    <source>
        <dbReference type="ARBA" id="ARBA00047712"/>
    </source>
</evidence>
<dbReference type="GO" id="GO:0046872">
    <property type="term" value="F:metal ion binding"/>
    <property type="evidence" value="ECO:0007669"/>
    <property type="project" value="UniProtKB-KW"/>
</dbReference>
<evidence type="ECO:0000313" key="9">
    <source>
        <dbReference type="EMBL" id="ADU91972.1"/>
    </source>
</evidence>
<gene>
    <name evidence="9" type="ordered locus">TEQUI_1048</name>
</gene>
<reference evidence="9 10" key="1">
    <citation type="journal article" date="2011" name="J. Bacteriol.">
        <title>Genome sequence of Taylorella equigenitalis MCE9, the causative agent of contagious equine metritis.</title>
        <authorList>
            <person name="Hebert L."/>
            <person name="Moumen B."/>
            <person name="Duquesne F."/>
            <person name="Breuil M.F."/>
            <person name="Laugier C."/>
            <person name="Batto J.M."/>
            <person name="Renault P."/>
            <person name="Petry S."/>
        </authorList>
    </citation>
    <scope>NUCLEOTIDE SEQUENCE [LARGE SCALE GENOMIC DNA]</scope>
    <source>
        <strain evidence="9 10">MCE9</strain>
    </source>
</reference>
<dbReference type="Gene3D" id="1.10.10.1590">
    <property type="entry name" value="NADH-quinone oxidoreductase subunit E"/>
    <property type="match status" value="1"/>
</dbReference>
<protein>
    <submittedName>
        <fullName evidence="9">NADH-ubiquinone oxidoreductase chain E</fullName>
        <ecNumber evidence="9">1.6.5.3</ecNumber>
    </submittedName>
</protein>
<keyword evidence="3" id="KW-0479">Metal-binding</keyword>
<dbReference type="Proteomes" id="UP000007472">
    <property type="component" value="Chromosome"/>
</dbReference>
<dbReference type="GO" id="GO:0051537">
    <property type="term" value="F:2 iron, 2 sulfur cluster binding"/>
    <property type="evidence" value="ECO:0007669"/>
    <property type="project" value="UniProtKB-KW"/>
</dbReference>
<name>A0A654KHT6_TAYEM</name>
<comment type="catalytic activity">
    <reaction evidence="7">
        <text>a quinone + NADH + 5 H(+)(in) = a quinol + NAD(+) + 4 H(+)(out)</text>
        <dbReference type="Rhea" id="RHEA:57888"/>
        <dbReference type="ChEBI" id="CHEBI:15378"/>
        <dbReference type="ChEBI" id="CHEBI:24646"/>
        <dbReference type="ChEBI" id="CHEBI:57540"/>
        <dbReference type="ChEBI" id="CHEBI:57945"/>
        <dbReference type="ChEBI" id="CHEBI:132124"/>
    </reaction>
</comment>
<evidence type="ECO:0000256" key="6">
    <source>
        <dbReference type="ARBA" id="ARBA00034078"/>
    </source>
</evidence>
<proteinExistence type="inferred from homology"/>
<dbReference type="InterPro" id="IPR041921">
    <property type="entry name" value="NuoE_N"/>
</dbReference>
<evidence type="ECO:0000256" key="3">
    <source>
        <dbReference type="ARBA" id="ARBA00022723"/>
    </source>
</evidence>
<dbReference type="PANTHER" id="PTHR10371:SF3">
    <property type="entry name" value="NADH DEHYDROGENASE [UBIQUINONE] FLAVOPROTEIN 2, MITOCHONDRIAL"/>
    <property type="match status" value="1"/>
</dbReference>
<dbReference type="InterPro" id="IPR002023">
    <property type="entry name" value="NuoE-like"/>
</dbReference>
<evidence type="ECO:0000256" key="2">
    <source>
        <dbReference type="ARBA" id="ARBA00022714"/>
    </source>
</evidence>
<evidence type="ECO:0000256" key="4">
    <source>
        <dbReference type="ARBA" id="ARBA00023004"/>
    </source>
</evidence>
<dbReference type="NCBIfam" id="TIGR01958">
    <property type="entry name" value="nuoE_fam"/>
    <property type="match status" value="1"/>
</dbReference>
<keyword evidence="9" id="KW-0830">Ubiquinone</keyword>
<dbReference type="GO" id="GO:0003954">
    <property type="term" value="F:NADH dehydrogenase activity"/>
    <property type="evidence" value="ECO:0007669"/>
    <property type="project" value="TreeGrafter"/>
</dbReference>
<dbReference type="EC" id="1.6.5.3" evidence="9"/>
<keyword evidence="9" id="KW-0560">Oxidoreductase</keyword>
<evidence type="ECO:0000256" key="5">
    <source>
        <dbReference type="ARBA" id="ARBA00023014"/>
    </source>
</evidence>
<sequence>MLLSNKAYELIDAELKKYPEDQRQSAVMSALRIAQTELNWVSPEVVQDIATYLNMPVMAVQEVATFYNMYELQPVGKYKITVCTNLPCALREGVQTINYLQEKLGIGIDETSQDGLITIKSGECMGACGDSPVLLINNHHMCVRMDKARIDELIDDIYKEEGVEPAFKTVASIEESSTKVASLDPSSIEAPSGSPNVVKVDPSQTMTSGLRPADSGEAL</sequence>
<dbReference type="KEGG" id="teq:TEQUI_1048"/>
<comment type="cofactor">
    <cofactor evidence="6">
        <name>[2Fe-2S] cluster</name>
        <dbReference type="ChEBI" id="CHEBI:190135"/>
    </cofactor>
</comment>